<accession>A0A162L215</accession>
<reference evidence="2 3" key="1">
    <citation type="journal article" date="2015" name="Biotechnol. Bioeng.">
        <title>Genome sequence and phenotypic characterization of Caulobacter segnis.</title>
        <authorList>
            <person name="Patel S."/>
            <person name="Fletcher B."/>
            <person name="Scott D.C."/>
            <person name="Ely B."/>
        </authorList>
    </citation>
    <scope>NUCLEOTIDE SEQUENCE [LARGE SCALE GENOMIC DNA]</scope>
    <source>
        <strain evidence="2 3">ERI-2</strain>
    </source>
</reference>
<protein>
    <submittedName>
        <fullName evidence="2">Uracil phosphoribosyltransferase</fullName>
    </submittedName>
</protein>
<dbReference type="EMBL" id="LITT01000062">
    <property type="protein sequence ID" value="OAA83278.1"/>
    <property type="molecule type" value="Genomic_DNA"/>
</dbReference>
<gene>
    <name evidence="2" type="primary">upp_2</name>
    <name evidence="2" type="ORF">WY13_03606</name>
</gene>
<dbReference type="InterPro" id="IPR029057">
    <property type="entry name" value="PRTase-like"/>
</dbReference>
<dbReference type="Proteomes" id="UP000077407">
    <property type="component" value="Unassembled WGS sequence"/>
</dbReference>
<dbReference type="OrthoDB" id="2082802at2"/>
<dbReference type="Pfam" id="PF14681">
    <property type="entry name" value="UPRTase"/>
    <property type="match status" value="1"/>
</dbReference>
<keyword evidence="2" id="KW-0808">Transferase</keyword>
<dbReference type="PATRIC" id="fig|1538.10.peg.3684"/>
<proteinExistence type="predicted"/>
<dbReference type="SUPFAM" id="SSF53271">
    <property type="entry name" value="PRTase-like"/>
    <property type="match status" value="1"/>
</dbReference>
<name>A0A162L215_9CLOT</name>
<dbReference type="RefSeq" id="WP_063556869.1">
    <property type="nucleotide sequence ID" value="NZ_LITT01000062.1"/>
</dbReference>
<feature type="domain" description="Phosphoribosyltransferase" evidence="1">
    <location>
        <begin position="5"/>
        <end position="208"/>
    </location>
</feature>
<evidence type="ECO:0000259" key="1">
    <source>
        <dbReference type="Pfam" id="PF14681"/>
    </source>
</evidence>
<evidence type="ECO:0000313" key="2">
    <source>
        <dbReference type="EMBL" id="OAA83278.1"/>
    </source>
</evidence>
<comment type="caution">
    <text evidence="2">The sequence shown here is derived from an EMBL/GenBank/DDBJ whole genome shotgun (WGS) entry which is preliminary data.</text>
</comment>
<organism evidence="2 3">
    <name type="scientific">Clostridium ljungdahlii</name>
    <dbReference type="NCBI Taxonomy" id="1538"/>
    <lineage>
        <taxon>Bacteria</taxon>
        <taxon>Bacillati</taxon>
        <taxon>Bacillota</taxon>
        <taxon>Clostridia</taxon>
        <taxon>Eubacteriales</taxon>
        <taxon>Clostridiaceae</taxon>
        <taxon>Clostridium</taxon>
    </lineage>
</organism>
<keyword evidence="2" id="KW-0328">Glycosyltransferase</keyword>
<dbReference type="AlphaFoldDB" id="A0A162L215"/>
<dbReference type="InterPro" id="IPR000836">
    <property type="entry name" value="PRTase_dom"/>
</dbReference>
<dbReference type="Gene3D" id="3.40.50.2020">
    <property type="match status" value="1"/>
</dbReference>
<sequence length="214" mass="23780">MYKIDSSFVKILQTKVRNKKTTPKDLQNALLKLGEYVASEIIGREFVKSEIVTTPLDEEYQGIVMLKSKIMVISTKDDYNYFAEGISNNMPGCIRGYMDFGGARGRMALNSEIRSMCLSETKKGEMINTVIVAKSVLATGCTAITLLKKAIEMYDPINIIVASIFYSQQGILDLQNNEHRCKIYVCGDPDSLNNDGMLVPGVGNLDNRVKTISI</sequence>
<dbReference type="GO" id="GO:0016757">
    <property type="term" value="F:glycosyltransferase activity"/>
    <property type="evidence" value="ECO:0007669"/>
    <property type="project" value="UniProtKB-KW"/>
</dbReference>
<evidence type="ECO:0000313" key="3">
    <source>
        <dbReference type="Proteomes" id="UP000077407"/>
    </source>
</evidence>